<evidence type="ECO:0000259" key="5">
    <source>
        <dbReference type="PROSITE" id="PS51366"/>
    </source>
</evidence>
<dbReference type="EMBL" id="JNBS01004963">
    <property type="protein sequence ID" value="OQR81538.1"/>
    <property type="molecule type" value="Genomic_DNA"/>
</dbReference>
<feature type="domain" description="MI" evidence="5">
    <location>
        <begin position="1088"/>
        <end position="1217"/>
    </location>
</feature>
<dbReference type="Pfam" id="PF02854">
    <property type="entry name" value="MIF4G"/>
    <property type="match status" value="2"/>
</dbReference>
<feature type="region of interest" description="Disordered" evidence="4">
    <location>
        <begin position="515"/>
        <end position="601"/>
    </location>
</feature>
<proteinExistence type="inferred from homology"/>
<evidence type="ECO:0000313" key="6">
    <source>
        <dbReference type="EMBL" id="OQR81538.1"/>
    </source>
</evidence>
<evidence type="ECO:0000256" key="3">
    <source>
        <dbReference type="ARBA" id="ARBA00022917"/>
    </source>
</evidence>
<feature type="compositionally biased region" description="Acidic residues" evidence="4">
    <location>
        <begin position="460"/>
        <end position="470"/>
    </location>
</feature>
<accession>A0A1V9Y791</accession>
<dbReference type="SUPFAM" id="SSF48371">
    <property type="entry name" value="ARM repeat"/>
    <property type="match status" value="2"/>
</dbReference>
<evidence type="ECO:0000256" key="2">
    <source>
        <dbReference type="ARBA" id="ARBA00022540"/>
    </source>
</evidence>
<feature type="compositionally biased region" description="Basic and acidic residues" evidence="4">
    <location>
        <begin position="592"/>
        <end position="601"/>
    </location>
</feature>
<feature type="compositionally biased region" description="Polar residues" evidence="4">
    <location>
        <begin position="1029"/>
        <end position="1045"/>
    </location>
</feature>
<sequence>MAARFPATGAMEGQEALRTMPVRTASAPPGEQLDPTRPSFSPYRGNAGYNRSTYAPPAATAGVFVPGQPFVPRGAVEPSVNVHGIPQPPMNGPGTPNRGMPRGPARMNNNGPRPYMQNQGYNIPRMQQPNMYYQGYNMQPMPNQPIYPMNQYGPMQPPHLPMVPQHVPMMPQQQISPPVQRQPPVARERKAILIVDPRTGKPIDACKDLPTDLTTVVKPRTNSDASRPASTLKATSAPFNPHGNAPLPPTPYTPSTPATPKSPKESFCHTKERTTPQPASTSSTPSTQPASPKTIETPKAVSPKKTPAPTVEVVASPKAKAVEKPKVDSPKKEGKTAAKKEVVSSKKDVVESSKPKTPVASPKKVVEASIMFGTVEVTAPVTVVPSPKATPAAPKIPILSPKPVAQVPKPVVQSPKPVPKSPKQVPQSPKQVPLSPKPTKAATPVTSPKAAPPPGFNINEESDNENDEESPLSPPARTVPRPVNTAANKYDKICFSVEFLLSFREEYVELPEAAKDPHSGWMSMEITSDAPSRNRRVDRQSSGGSLQRQTSRGDKGKWNRDQKVAEGRGGRGNRSGRGGRGGGGSQSSFDDVPLKRREDRWVPKKATSNIEAVAKQVQSIMNKMTNQKFDRLAGQLAEIDMESPEMVLSVIKIIFDKALGEPHFCDMYANLCVFLDQKWNVWSYLQIVQNDDERKWYWTTMSDNDAEVVGPFSTINDLFESAADDPIDVVAAPEGIKLKQVRVRNGKFIKIWEVNNELYWSGQNVEDLGSSQTLVGPFEAFEQANINAVKSTSFKRILLNSCQEEFEKDNIYEELENSLEKSRADGSLTPEVEADFEEKKMLTKRRMLGNIRFIGELYKKGMLQERIMHECIKKLLNVTTVMVQGEPPRLAPVHPNTPPDEESIESLSKLLTTMGKVLEASSQNSYAAVSSYFDYLTKLVKDKRLSSRITFMLMDVIDLRNDRWQPRRKELTQKTREEIRKDVEKELASKPAQPTRGGGNRGLQPSASARDRDGGRGGFRNNAPPPVARSTSFATPSTRGSNNTGGRPATFGSKNRGAKQQAKPVPKKITAKDIEQQIEAHDESVINTLRKESKSILDEYVGLQDITEAATCLAELKTKNGTVAPLLISAIFVKEAIAVAIEEKQATRDGMYDAVVTLFGQKALEPEAVLFGAECGVLLAPDLACDVPKIGDHLATIVSRVIPIAPTVLTIEWLTINILTNKETDEGILQELVEGGVLANIVGLTLAKLPPTLAAQQANTAFRYLNISSILPSYSRDAKSIHEWVSKHNLAAVLPALVKALDVLKVAQDGKTIDTLKVITHIERNIPIELRLDPFFAKQACLFIAELTKFERPSHDLCSLLMGLGGDVAGQAAFVGGLAQAAPTESLKTLLRHLQDNHVFNNGAIRAWSESPQHRLCVQGNALAVMDDIVSCIRK</sequence>
<dbReference type="GO" id="GO:0003743">
    <property type="term" value="F:translation initiation factor activity"/>
    <property type="evidence" value="ECO:0007669"/>
    <property type="project" value="UniProtKB-KW"/>
</dbReference>
<dbReference type="Gene3D" id="1.25.40.180">
    <property type="match status" value="3"/>
</dbReference>
<evidence type="ECO:0000313" key="7">
    <source>
        <dbReference type="Proteomes" id="UP000243217"/>
    </source>
</evidence>
<reference evidence="6 7" key="1">
    <citation type="journal article" date="2014" name="Genome Biol. Evol.">
        <title>The secreted proteins of Achlya hypogyna and Thraustotheca clavata identify the ancestral oomycete secretome and reveal gene acquisitions by horizontal gene transfer.</title>
        <authorList>
            <person name="Misner I."/>
            <person name="Blouin N."/>
            <person name="Leonard G."/>
            <person name="Richards T.A."/>
            <person name="Lane C.E."/>
        </authorList>
    </citation>
    <scope>NUCLEOTIDE SEQUENCE [LARGE SCALE GENOMIC DNA]</scope>
    <source>
        <strain evidence="6 7">ATCC 34112</strain>
    </source>
</reference>
<dbReference type="PANTHER" id="PTHR23253:SF9">
    <property type="entry name" value="EUKARYOTIC TRANSLATION INITIATION FACTOR 4 GAMMA 2"/>
    <property type="match status" value="1"/>
</dbReference>
<dbReference type="Pfam" id="PF02847">
    <property type="entry name" value="MA3"/>
    <property type="match status" value="1"/>
</dbReference>
<organism evidence="6 7">
    <name type="scientific">Thraustotheca clavata</name>
    <dbReference type="NCBI Taxonomy" id="74557"/>
    <lineage>
        <taxon>Eukaryota</taxon>
        <taxon>Sar</taxon>
        <taxon>Stramenopiles</taxon>
        <taxon>Oomycota</taxon>
        <taxon>Saprolegniomycetes</taxon>
        <taxon>Saprolegniales</taxon>
        <taxon>Achlyaceae</taxon>
        <taxon>Thraustotheca</taxon>
    </lineage>
</organism>
<comment type="caution">
    <text evidence="6">The sequence shown here is derived from an EMBL/GenBank/DDBJ whole genome shotgun (WGS) entry which is preliminary data.</text>
</comment>
<evidence type="ECO:0000256" key="4">
    <source>
        <dbReference type="SAM" id="MobiDB-lite"/>
    </source>
</evidence>
<keyword evidence="7" id="KW-1185">Reference proteome</keyword>
<dbReference type="InterPro" id="IPR016024">
    <property type="entry name" value="ARM-type_fold"/>
</dbReference>
<feature type="region of interest" description="Disordered" evidence="4">
    <location>
        <begin position="984"/>
        <end position="1068"/>
    </location>
</feature>
<dbReference type="SMART" id="SM00543">
    <property type="entry name" value="MIF4G"/>
    <property type="match status" value="1"/>
</dbReference>
<dbReference type="OrthoDB" id="514777at2759"/>
<dbReference type="InterPro" id="IPR003891">
    <property type="entry name" value="Initiation_fac_eIF4g_MI"/>
</dbReference>
<dbReference type="STRING" id="74557.A0A1V9Y791"/>
<dbReference type="PROSITE" id="PS51366">
    <property type="entry name" value="MI"/>
    <property type="match status" value="1"/>
</dbReference>
<feature type="compositionally biased region" description="Low complexity" evidence="4">
    <location>
        <begin position="275"/>
        <end position="292"/>
    </location>
</feature>
<feature type="compositionally biased region" description="Basic and acidic residues" evidence="4">
    <location>
        <begin position="551"/>
        <end position="569"/>
    </location>
</feature>
<feature type="compositionally biased region" description="Basic and acidic residues" evidence="4">
    <location>
        <begin position="262"/>
        <end position="274"/>
    </location>
</feature>
<feature type="region of interest" description="Disordered" evidence="4">
    <location>
        <begin position="83"/>
        <end position="112"/>
    </location>
</feature>
<feature type="compositionally biased region" description="Polar residues" evidence="4">
    <location>
        <begin position="540"/>
        <end position="550"/>
    </location>
</feature>
<feature type="region of interest" description="Disordered" evidence="4">
    <location>
        <begin position="385"/>
        <end position="485"/>
    </location>
</feature>
<dbReference type="GO" id="GO:0016281">
    <property type="term" value="C:eukaryotic translation initiation factor 4F complex"/>
    <property type="evidence" value="ECO:0007669"/>
    <property type="project" value="TreeGrafter"/>
</dbReference>
<keyword evidence="2 6" id="KW-0396">Initiation factor</keyword>
<dbReference type="InterPro" id="IPR003890">
    <property type="entry name" value="MIF4G-like_typ-3"/>
</dbReference>
<feature type="region of interest" description="Disordered" evidence="4">
    <location>
        <begin position="217"/>
        <end position="362"/>
    </location>
</feature>
<dbReference type="PANTHER" id="PTHR23253">
    <property type="entry name" value="EUKARYOTIC TRANSLATION INITIATION FACTOR 4 GAMMA"/>
    <property type="match status" value="1"/>
</dbReference>
<comment type="similarity">
    <text evidence="1">Belongs to the eukaryotic initiation factor 4G family.</text>
</comment>
<feature type="compositionally biased region" description="Basic and acidic residues" evidence="4">
    <location>
        <begin position="320"/>
        <end position="354"/>
    </location>
</feature>
<dbReference type="Proteomes" id="UP000243217">
    <property type="component" value="Unassembled WGS sequence"/>
</dbReference>
<feature type="region of interest" description="Disordered" evidence="4">
    <location>
        <begin position="25"/>
        <end position="48"/>
    </location>
</feature>
<name>A0A1V9Y791_9STRA</name>
<gene>
    <name evidence="6" type="ORF">THRCLA_11639</name>
</gene>
<keyword evidence="3" id="KW-0648">Protein biosynthesis</keyword>
<protein>
    <submittedName>
        <fullName evidence="6">Eukaryotic translation initiation factor 4 gamma</fullName>
    </submittedName>
</protein>
<feature type="compositionally biased region" description="Polar residues" evidence="4">
    <location>
        <begin position="220"/>
        <end position="238"/>
    </location>
</feature>
<feature type="compositionally biased region" description="Gly residues" evidence="4">
    <location>
        <begin position="570"/>
        <end position="585"/>
    </location>
</feature>
<dbReference type="GO" id="GO:0003729">
    <property type="term" value="F:mRNA binding"/>
    <property type="evidence" value="ECO:0007669"/>
    <property type="project" value="TreeGrafter"/>
</dbReference>
<evidence type="ECO:0000256" key="1">
    <source>
        <dbReference type="ARBA" id="ARBA00005775"/>
    </source>
</evidence>
<feature type="compositionally biased region" description="Low complexity" evidence="4">
    <location>
        <begin position="401"/>
        <end position="438"/>
    </location>
</feature>